<organism evidence="1 2">
    <name type="scientific">Caulobacter vibrioides OR37</name>
    <dbReference type="NCBI Taxonomy" id="1292034"/>
    <lineage>
        <taxon>Bacteria</taxon>
        <taxon>Pseudomonadati</taxon>
        <taxon>Pseudomonadota</taxon>
        <taxon>Alphaproteobacteria</taxon>
        <taxon>Caulobacterales</taxon>
        <taxon>Caulobacteraceae</taxon>
        <taxon>Caulobacter</taxon>
    </lineage>
</organism>
<sequence length="39" mass="4226">MTALRAHFAVDASKQFAAQMGKLAVKPPVMRILQAEELG</sequence>
<keyword evidence="2" id="KW-1185">Reference proteome</keyword>
<name>R0D5W9_CAUVI</name>
<dbReference type="Proteomes" id="UP000013063">
    <property type="component" value="Unassembled WGS sequence"/>
</dbReference>
<protein>
    <submittedName>
        <fullName evidence="1">Uncharacterized protein</fullName>
    </submittedName>
</protein>
<reference evidence="1 2" key="1">
    <citation type="journal article" date="2013" name="Genome Announc.">
        <title>Draft Genome Sequence for Caulobacter sp. Strain OR37, a Bacterium Tolerant to Heavy Metals.</title>
        <authorList>
            <person name="Utturkar S.M."/>
            <person name="Bollmann A."/>
            <person name="Brzoska R.M."/>
            <person name="Klingeman D.M."/>
            <person name="Epstein S.E."/>
            <person name="Palumbo A.V."/>
            <person name="Brown S.D."/>
        </authorList>
    </citation>
    <scope>NUCLEOTIDE SEQUENCE [LARGE SCALE GENOMIC DNA]</scope>
    <source>
        <strain evidence="1 2">OR37</strain>
    </source>
</reference>
<evidence type="ECO:0000313" key="1">
    <source>
        <dbReference type="EMBL" id="ENZ83740.1"/>
    </source>
</evidence>
<dbReference type="PATRIC" id="fig|1292034.3.peg.242"/>
<dbReference type="EMBL" id="APMP01000001">
    <property type="protein sequence ID" value="ENZ83740.1"/>
    <property type="molecule type" value="Genomic_DNA"/>
</dbReference>
<comment type="caution">
    <text evidence="1">The sequence shown here is derived from an EMBL/GenBank/DDBJ whole genome shotgun (WGS) entry which is preliminary data.</text>
</comment>
<accession>R0D5W9</accession>
<dbReference type="AlphaFoldDB" id="R0D5W9"/>
<gene>
    <name evidence="1" type="ORF">OR37_00245</name>
</gene>
<evidence type="ECO:0000313" key="2">
    <source>
        <dbReference type="Proteomes" id="UP000013063"/>
    </source>
</evidence>
<proteinExistence type="predicted"/>